<dbReference type="SUPFAM" id="SSF56112">
    <property type="entry name" value="Protein kinase-like (PK-like)"/>
    <property type="match status" value="1"/>
</dbReference>
<dbReference type="GO" id="GO:0035556">
    <property type="term" value="P:intracellular signal transduction"/>
    <property type="evidence" value="ECO:0007669"/>
    <property type="project" value="TreeGrafter"/>
</dbReference>
<protein>
    <submittedName>
        <fullName evidence="5">Protein kinase domain-containing protein</fullName>
    </submittedName>
</protein>
<dbReference type="Proteomes" id="UP000887565">
    <property type="component" value="Unplaced"/>
</dbReference>
<dbReference type="InterPro" id="IPR000719">
    <property type="entry name" value="Prot_kinase_dom"/>
</dbReference>
<proteinExistence type="predicted"/>
<dbReference type="Pfam" id="PF00069">
    <property type="entry name" value="Pkinase"/>
    <property type="match status" value="1"/>
</dbReference>
<dbReference type="WBParaSite" id="nRc.2.0.1.t10665-RA">
    <property type="protein sequence ID" value="nRc.2.0.1.t10665-RA"/>
    <property type="gene ID" value="nRc.2.0.1.g10665"/>
</dbReference>
<dbReference type="PROSITE" id="PS50011">
    <property type="entry name" value="PROTEIN_KINASE_DOM"/>
    <property type="match status" value="1"/>
</dbReference>
<dbReference type="PANTHER" id="PTHR24346">
    <property type="entry name" value="MAP/MICROTUBULE AFFINITY-REGULATING KINASE"/>
    <property type="match status" value="1"/>
</dbReference>
<dbReference type="GO" id="GO:0004674">
    <property type="term" value="F:protein serine/threonine kinase activity"/>
    <property type="evidence" value="ECO:0007669"/>
    <property type="project" value="TreeGrafter"/>
</dbReference>
<dbReference type="AlphaFoldDB" id="A0A915I920"/>
<name>A0A915I920_ROMCU</name>
<feature type="domain" description="Protein kinase" evidence="3">
    <location>
        <begin position="23"/>
        <end position="135"/>
    </location>
</feature>
<organism evidence="4 5">
    <name type="scientific">Romanomermis culicivorax</name>
    <name type="common">Nematode worm</name>
    <dbReference type="NCBI Taxonomy" id="13658"/>
    <lineage>
        <taxon>Eukaryota</taxon>
        <taxon>Metazoa</taxon>
        <taxon>Ecdysozoa</taxon>
        <taxon>Nematoda</taxon>
        <taxon>Enoplea</taxon>
        <taxon>Dorylaimia</taxon>
        <taxon>Mermithida</taxon>
        <taxon>Mermithoidea</taxon>
        <taxon>Mermithidae</taxon>
        <taxon>Romanomermis</taxon>
    </lineage>
</organism>
<accession>A0A915I920</accession>
<keyword evidence="4" id="KW-1185">Reference proteome</keyword>
<keyword evidence="1" id="KW-0547">Nucleotide-binding</keyword>
<evidence type="ECO:0000313" key="5">
    <source>
        <dbReference type="WBParaSite" id="nRc.2.0.1.t10665-RA"/>
    </source>
</evidence>
<evidence type="ECO:0000259" key="3">
    <source>
        <dbReference type="PROSITE" id="PS50011"/>
    </source>
</evidence>
<dbReference type="Gene3D" id="1.10.510.10">
    <property type="entry name" value="Transferase(Phosphotransferase) domain 1"/>
    <property type="match status" value="1"/>
</dbReference>
<dbReference type="InterPro" id="IPR011009">
    <property type="entry name" value="Kinase-like_dom_sf"/>
</dbReference>
<dbReference type="GO" id="GO:0005524">
    <property type="term" value="F:ATP binding"/>
    <property type="evidence" value="ECO:0007669"/>
    <property type="project" value="UniProtKB-KW"/>
</dbReference>
<reference evidence="5" key="1">
    <citation type="submission" date="2022-11" db="UniProtKB">
        <authorList>
            <consortium name="WormBaseParasite"/>
        </authorList>
    </citation>
    <scope>IDENTIFICATION</scope>
</reference>
<sequence length="135" mass="15293">RQCRTITTRLKSNTVSTKLSEVVISSVIIRYGGFAKVKLATHLLTDDKVAIKIMDKRALGDDLPRVEMEIRALKELGHQNICRLYQVIEDDSKIYLVLESSHPKSAHKNHTHPFKKGSIYNLSVVAKNLLTLLKQ</sequence>
<dbReference type="GO" id="GO:0005737">
    <property type="term" value="C:cytoplasm"/>
    <property type="evidence" value="ECO:0007669"/>
    <property type="project" value="TreeGrafter"/>
</dbReference>
<dbReference type="PANTHER" id="PTHR24346:SF30">
    <property type="entry name" value="MATERNAL EMBRYONIC LEUCINE ZIPPER KINASE"/>
    <property type="match status" value="1"/>
</dbReference>
<evidence type="ECO:0000313" key="4">
    <source>
        <dbReference type="Proteomes" id="UP000887565"/>
    </source>
</evidence>
<keyword evidence="2" id="KW-0067">ATP-binding</keyword>
<evidence type="ECO:0000256" key="1">
    <source>
        <dbReference type="ARBA" id="ARBA00022741"/>
    </source>
</evidence>
<evidence type="ECO:0000256" key="2">
    <source>
        <dbReference type="ARBA" id="ARBA00022840"/>
    </source>
</evidence>